<feature type="compositionally biased region" description="Basic residues" evidence="2">
    <location>
        <begin position="553"/>
        <end position="565"/>
    </location>
</feature>
<sequence>MIDFDRFCLFPIAVQGHILGIKKAGPMKTNTTDTVIALCREDGDEKRDGEAAVISKRLEAQEMQLFSLRHELGELREKVVSVRPTIGKSASQDFTYKEVVRNLEGQVDALSQELQTENEMRVRLEDELKLLQDEVNFYKEADTAEAMGQQMRRLKEHHEGLLAEDTGALGLRSVTSDAKSSTLEKVTPRSPTPTIRKENRNNGRTMVEELQVELAELQLLYDGATRKEEDLQKKLAELEKRYKSSCQMVNEAFQKVSEAVELAQNAANERDMAISEKSTVESELQSLKQVFEKLIDEAGQRTREEVEKVRNQANDNIAKLLDELHRTEQERTQIALELDRLRKDSASEAITTSISEDPIETKIEGVLQRAHRAEEERDELKLRLETSRLSHERAISSKETEIHRLLDEKKLLQERLECASIENSTTAEKLRCQLESMRQSESQAVETKRQSEAAQRSAVHEVQMAKQALEIQERESARRVEALETANQNSIKRWQELLGKQQKLAEKWKSEAMRLADELEQQSEALTTEVNSQKRRADKLARRVEYLEQNRPKMLHRVRPKQPSD</sequence>
<accession>A0AAV2TB25</accession>
<dbReference type="PANTHER" id="PTHR35970">
    <property type="entry name" value="SODIUM CHANNEL AND CLATHRIN LINKER 1"/>
    <property type="match status" value="1"/>
</dbReference>
<dbReference type="InterPro" id="IPR038911">
    <property type="entry name" value="SCLT1"/>
</dbReference>
<feature type="region of interest" description="Disordered" evidence="2">
    <location>
        <begin position="545"/>
        <end position="565"/>
    </location>
</feature>
<organism evidence="3 4">
    <name type="scientific">Calicophoron daubneyi</name>
    <name type="common">Rumen fluke</name>
    <name type="synonym">Paramphistomum daubneyi</name>
    <dbReference type="NCBI Taxonomy" id="300641"/>
    <lineage>
        <taxon>Eukaryota</taxon>
        <taxon>Metazoa</taxon>
        <taxon>Spiralia</taxon>
        <taxon>Lophotrochozoa</taxon>
        <taxon>Platyhelminthes</taxon>
        <taxon>Trematoda</taxon>
        <taxon>Digenea</taxon>
        <taxon>Plagiorchiida</taxon>
        <taxon>Pronocephalata</taxon>
        <taxon>Paramphistomoidea</taxon>
        <taxon>Paramphistomidae</taxon>
        <taxon>Calicophoron</taxon>
    </lineage>
</organism>
<dbReference type="GO" id="GO:0060271">
    <property type="term" value="P:cilium assembly"/>
    <property type="evidence" value="ECO:0007669"/>
    <property type="project" value="TreeGrafter"/>
</dbReference>
<feature type="compositionally biased region" description="Polar residues" evidence="2">
    <location>
        <begin position="175"/>
        <end position="184"/>
    </location>
</feature>
<dbReference type="GO" id="GO:0005814">
    <property type="term" value="C:centriole"/>
    <property type="evidence" value="ECO:0007669"/>
    <property type="project" value="TreeGrafter"/>
</dbReference>
<feature type="region of interest" description="Disordered" evidence="2">
    <location>
        <begin position="175"/>
        <end position="202"/>
    </location>
</feature>
<gene>
    <name evidence="3" type="ORF">CDAUBV1_LOCUS7482</name>
</gene>
<name>A0AAV2TB25_CALDB</name>
<protein>
    <submittedName>
        <fullName evidence="3">Uncharacterized protein</fullName>
    </submittedName>
</protein>
<evidence type="ECO:0000313" key="3">
    <source>
        <dbReference type="EMBL" id="CAL5134274.1"/>
    </source>
</evidence>
<keyword evidence="1" id="KW-0175">Coiled coil</keyword>
<reference evidence="3" key="1">
    <citation type="submission" date="2024-06" db="EMBL/GenBank/DDBJ databases">
        <authorList>
            <person name="Liu X."/>
            <person name="Lenzi L."/>
            <person name="Haldenby T S."/>
            <person name="Uol C."/>
        </authorList>
    </citation>
    <scope>NUCLEOTIDE SEQUENCE</scope>
</reference>
<evidence type="ECO:0000256" key="2">
    <source>
        <dbReference type="SAM" id="MobiDB-lite"/>
    </source>
</evidence>
<comment type="caution">
    <text evidence="3">The sequence shown here is derived from an EMBL/GenBank/DDBJ whole genome shotgun (WGS) entry which is preliminary data.</text>
</comment>
<proteinExistence type="predicted"/>
<dbReference type="AlphaFoldDB" id="A0AAV2TB25"/>
<dbReference type="Proteomes" id="UP001497525">
    <property type="component" value="Unassembled WGS sequence"/>
</dbReference>
<evidence type="ECO:0000313" key="4">
    <source>
        <dbReference type="Proteomes" id="UP001497525"/>
    </source>
</evidence>
<dbReference type="PANTHER" id="PTHR35970:SF1">
    <property type="entry name" value="SODIUM CHANNEL AND CLATHRIN LINKER 1"/>
    <property type="match status" value="1"/>
</dbReference>
<evidence type="ECO:0000256" key="1">
    <source>
        <dbReference type="SAM" id="Coils"/>
    </source>
</evidence>
<dbReference type="EMBL" id="CAXLJL010000190">
    <property type="protein sequence ID" value="CAL5134274.1"/>
    <property type="molecule type" value="Genomic_DNA"/>
</dbReference>
<dbReference type="GO" id="GO:0045162">
    <property type="term" value="P:clustering of voltage-gated sodium channels"/>
    <property type="evidence" value="ECO:0007669"/>
    <property type="project" value="InterPro"/>
</dbReference>
<feature type="coiled-coil region" evidence="1">
    <location>
        <begin position="58"/>
        <end position="141"/>
    </location>
</feature>
<feature type="coiled-coil region" evidence="1">
    <location>
        <begin position="207"/>
        <end position="248"/>
    </location>
</feature>